<accession>A0A644UPC7</accession>
<gene>
    <name evidence="1" type="ORF">SDC9_26662</name>
</gene>
<dbReference type="EMBL" id="VSSQ01000141">
    <property type="protein sequence ID" value="MPL80761.1"/>
    <property type="molecule type" value="Genomic_DNA"/>
</dbReference>
<evidence type="ECO:0008006" key="2">
    <source>
        <dbReference type="Google" id="ProtNLM"/>
    </source>
</evidence>
<evidence type="ECO:0000313" key="1">
    <source>
        <dbReference type="EMBL" id="MPL80761.1"/>
    </source>
</evidence>
<sequence length="379" mass="43420">MSRLTFIAILTICLSKWSYAQHRDSLIFGGQASVWINYNPDKKLSLHSGVRYIPQVNYAINNGNRKLDFELSLNLNAGAGIRPFDSIKGNADVKPYRAWMRYSGKQFDLRLGLQKINFGSAQMLRPLMWFDQVDPRDPLQMTDGVWGLLGRYYFLNNANIWLWALYPSDKPKTWEFTRTHKNIPEAGGRIQIPAARGEVAFSYHWRVTDTRDNQLDLPQISKVHENRFGIDGKWDPGAGIWFEATHTSHNKSLNALTHQSMLTTGADYTFRIGNGLTMVVENIIAASGRKAFSYDRPLDFTGASLSYPLSIFCNISAIIYYDWKNGAAYNFLNYKRSIRAFDFFLMVYTNPETYLMPAQASENNYFAGKGIQIMMVYNH</sequence>
<organism evidence="1">
    <name type="scientific">bioreactor metagenome</name>
    <dbReference type="NCBI Taxonomy" id="1076179"/>
    <lineage>
        <taxon>unclassified sequences</taxon>
        <taxon>metagenomes</taxon>
        <taxon>ecological metagenomes</taxon>
    </lineage>
</organism>
<reference evidence="1" key="1">
    <citation type="submission" date="2019-08" db="EMBL/GenBank/DDBJ databases">
        <authorList>
            <person name="Kucharzyk K."/>
            <person name="Murdoch R.W."/>
            <person name="Higgins S."/>
            <person name="Loffler F."/>
        </authorList>
    </citation>
    <scope>NUCLEOTIDE SEQUENCE</scope>
</reference>
<proteinExistence type="predicted"/>
<comment type="caution">
    <text evidence="1">The sequence shown here is derived from an EMBL/GenBank/DDBJ whole genome shotgun (WGS) entry which is preliminary data.</text>
</comment>
<protein>
    <recommendedName>
        <fullName evidence="2">Porin</fullName>
    </recommendedName>
</protein>
<dbReference type="AlphaFoldDB" id="A0A644UPC7"/>
<name>A0A644UPC7_9ZZZZ</name>